<accession>A0ABN2DS55</accession>
<keyword evidence="2" id="KW-1185">Reference proteome</keyword>
<evidence type="ECO:0000313" key="1">
    <source>
        <dbReference type="EMBL" id="GAA1581796.1"/>
    </source>
</evidence>
<protein>
    <submittedName>
        <fullName evidence="1">Uncharacterized protein</fullName>
    </submittedName>
</protein>
<dbReference type="EMBL" id="BAAAOS010000022">
    <property type="protein sequence ID" value="GAA1581796.1"/>
    <property type="molecule type" value="Genomic_DNA"/>
</dbReference>
<name>A0ABN2DS55_9ACTN</name>
<reference evidence="1 2" key="1">
    <citation type="journal article" date="2019" name="Int. J. Syst. Evol. Microbiol.">
        <title>The Global Catalogue of Microorganisms (GCM) 10K type strain sequencing project: providing services to taxonomists for standard genome sequencing and annotation.</title>
        <authorList>
            <consortium name="The Broad Institute Genomics Platform"/>
            <consortium name="The Broad Institute Genome Sequencing Center for Infectious Disease"/>
            <person name="Wu L."/>
            <person name="Ma J."/>
        </authorList>
    </citation>
    <scope>NUCLEOTIDE SEQUENCE [LARGE SCALE GENOMIC DNA]</scope>
    <source>
        <strain evidence="1 2">JCM 14969</strain>
    </source>
</reference>
<dbReference type="Proteomes" id="UP001500393">
    <property type="component" value="Unassembled WGS sequence"/>
</dbReference>
<comment type="caution">
    <text evidence="1">The sequence shown here is derived from an EMBL/GenBank/DDBJ whole genome shotgun (WGS) entry which is preliminary data.</text>
</comment>
<dbReference type="RefSeq" id="WP_344215889.1">
    <property type="nucleotide sequence ID" value="NZ_BAAAOS010000022.1"/>
</dbReference>
<gene>
    <name evidence="1" type="ORF">GCM10009789_39390</name>
</gene>
<proteinExistence type="predicted"/>
<evidence type="ECO:0000313" key="2">
    <source>
        <dbReference type="Proteomes" id="UP001500393"/>
    </source>
</evidence>
<sequence>MVIDGRNVGLAEEDALRAFRRACGQPGKTVPAMVHVILGDGRMVTYMKEH</sequence>
<organism evidence="1 2">
    <name type="scientific">Kribbella sancticallisti</name>
    <dbReference type="NCBI Taxonomy" id="460087"/>
    <lineage>
        <taxon>Bacteria</taxon>
        <taxon>Bacillati</taxon>
        <taxon>Actinomycetota</taxon>
        <taxon>Actinomycetes</taxon>
        <taxon>Propionibacteriales</taxon>
        <taxon>Kribbellaceae</taxon>
        <taxon>Kribbella</taxon>
    </lineage>
</organism>